<sequence length="724" mass="81537">MFSRSVALLGLSLVAGGAALPYCLPIAFTHFYESRHEDGSFSLRNYSNSFPLTPINEFALTKELCVQSSGLPVVRSCLANRQWAELGRNITCRSTQTISMESQILNEWQYELNMGISNRASFNYPLIVMRNVSNLINQKSHKIGAVDVLNVNKIIGQVAKEPKDVAVCMQLIGVYNGLMATNSAELELSAQLNATNDLLYTFEDYTNGLAPQLKSCNESIPVDPTQQLIDVKMHNGVQALIGRVLSVFYLFPECNAYTGIAIYTEAGPGRQGCRHHGFWYRFLYANQSLDVLKEESALLTASYLTRDLWEALKDAGTSYLVFKIYANSALFVDLSTDKGSAKPASHILSISIPQVSTHLPYPLVFLLRNEDYDEAYRKRKQFNSYCAYWSYGSWMKKGITTETRSLSYDPVVVCFTNHLTQFAFLVGASYKQRNCIYGLHHPQYTDRLECVLDTTTAVGCGLSLFGLLIIWLTAAISKKWRSMQSTKLLLNMCVALTLLFVLMALLYVNEWSVHYSFAEASWSCRALGATFQYAVLFLFSWMLLVGCLQYRKHITVLIARTENIVQHVAVIAWVVPLLPTLLLILIDPDSYTPVMSGQFAVVCYPAGAGLIYGVLLPIGLVLSANVCIFVRILFRVAQLRHRNGQLIFQQFRLFALLFFLLGLTWIFGISAYFNAGFALTFIFCLLATLHGFVLFVYFVLFDSIARTAWMQLLLRRHTANVDYR</sequence>
<keyword evidence="3 5" id="KW-1133">Transmembrane helix</keyword>
<evidence type="ECO:0000313" key="9">
    <source>
        <dbReference type="RefSeq" id="XP_023170921.2"/>
    </source>
</evidence>
<keyword evidence="8" id="KW-1185">Reference proteome</keyword>
<feature type="transmembrane region" description="Helical" evidence="5">
    <location>
        <begin position="653"/>
        <end position="673"/>
    </location>
</feature>
<feature type="transmembrane region" description="Helical" evidence="5">
    <location>
        <begin position="528"/>
        <end position="548"/>
    </location>
</feature>
<dbReference type="Gene3D" id="1.20.1070.10">
    <property type="entry name" value="Rhodopsin 7-helix transmembrane proteins"/>
    <property type="match status" value="1"/>
</dbReference>
<evidence type="ECO:0000256" key="5">
    <source>
        <dbReference type="SAM" id="Phobius"/>
    </source>
</evidence>
<evidence type="ECO:0000313" key="8">
    <source>
        <dbReference type="Proteomes" id="UP000504633"/>
    </source>
</evidence>
<dbReference type="Proteomes" id="UP000504633">
    <property type="component" value="Unplaced"/>
</dbReference>
<dbReference type="InterPro" id="IPR000832">
    <property type="entry name" value="GPCR_2_secretin-like"/>
</dbReference>
<dbReference type="PANTHER" id="PTHR47767:SF1">
    <property type="entry name" value="ADHESION G PROTEIN-COUPLED RECEPTOR G7"/>
    <property type="match status" value="1"/>
</dbReference>
<dbReference type="KEGG" id="dhe:111599486"/>
<evidence type="ECO:0000256" key="1">
    <source>
        <dbReference type="ARBA" id="ARBA00004141"/>
    </source>
</evidence>
<dbReference type="GeneID" id="111599486"/>
<dbReference type="RefSeq" id="XP_023170921.2">
    <property type="nucleotide sequence ID" value="XM_023315153.2"/>
</dbReference>
<dbReference type="InterPro" id="IPR017981">
    <property type="entry name" value="GPCR_2-like_7TM"/>
</dbReference>
<feature type="transmembrane region" description="Helical" evidence="5">
    <location>
        <begin position="679"/>
        <end position="700"/>
    </location>
</feature>
<reference evidence="9" key="1">
    <citation type="submission" date="2025-08" db="UniProtKB">
        <authorList>
            <consortium name="RefSeq"/>
        </authorList>
    </citation>
    <scope>IDENTIFICATION</scope>
    <source>
        <strain evidence="9">15085-1641.00</strain>
        <tissue evidence="9">Whole body</tissue>
    </source>
</reference>
<evidence type="ECO:0000256" key="4">
    <source>
        <dbReference type="ARBA" id="ARBA00023136"/>
    </source>
</evidence>
<evidence type="ECO:0000256" key="2">
    <source>
        <dbReference type="ARBA" id="ARBA00022692"/>
    </source>
</evidence>
<evidence type="ECO:0000256" key="6">
    <source>
        <dbReference type="SAM" id="SignalP"/>
    </source>
</evidence>
<evidence type="ECO:0000256" key="3">
    <source>
        <dbReference type="ARBA" id="ARBA00022989"/>
    </source>
</evidence>
<keyword evidence="6" id="KW-0732">Signal</keyword>
<feature type="domain" description="G-protein coupled receptors family 2 profile 2" evidence="7">
    <location>
        <begin position="452"/>
        <end position="702"/>
    </location>
</feature>
<accession>A0A6J1LWM6</accession>
<protein>
    <submittedName>
        <fullName evidence="9">Adhesion G-protein coupled receptor G2-like</fullName>
    </submittedName>
</protein>
<dbReference type="PANTHER" id="PTHR47767">
    <property type="entry name" value="ADHESION G PROTEIN-COUPLED RECEPTOR G7"/>
    <property type="match status" value="1"/>
</dbReference>
<name>A0A6J1LWM6_DROHY</name>
<feature type="chain" id="PRO_5026686612" evidence="6">
    <location>
        <begin position="20"/>
        <end position="724"/>
    </location>
</feature>
<keyword evidence="4 5" id="KW-0472">Membrane</keyword>
<keyword evidence="2 5" id="KW-0812">Transmembrane</keyword>
<dbReference type="InterPro" id="IPR053066">
    <property type="entry name" value="ADGR_G7"/>
</dbReference>
<feature type="transmembrane region" description="Helical" evidence="5">
    <location>
        <begin position="606"/>
        <end position="633"/>
    </location>
</feature>
<feature type="transmembrane region" description="Helical" evidence="5">
    <location>
        <begin position="568"/>
        <end position="586"/>
    </location>
</feature>
<organism evidence="8 9">
    <name type="scientific">Drosophila hydei</name>
    <name type="common">Fruit fly</name>
    <dbReference type="NCBI Taxonomy" id="7224"/>
    <lineage>
        <taxon>Eukaryota</taxon>
        <taxon>Metazoa</taxon>
        <taxon>Ecdysozoa</taxon>
        <taxon>Arthropoda</taxon>
        <taxon>Hexapoda</taxon>
        <taxon>Insecta</taxon>
        <taxon>Pterygota</taxon>
        <taxon>Neoptera</taxon>
        <taxon>Endopterygota</taxon>
        <taxon>Diptera</taxon>
        <taxon>Brachycera</taxon>
        <taxon>Muscomorpha</taxon>
        <taxon>Ephydroidea</taxon>
        <taxon>Drosophilidae</taxon>
        <taxon>Drosophila</taxon>
    </lineage>
</organism>
<dbReference type="Gene3D" id="2.60.220.50">
    <property type="match status" value="1"/>
</dbReference>
<comment type="subcellular location">
    <subcellularLocation>
        <location evidence="1">Membrane</location>
        <topology evidence="1">Multi-pass membrane protein</topology>
    </subcellularLocation>
</comment>
<dbReference type="OrthoDB" id="10037534at2759"/>
<dbReference type="AlphaFoldDB" id="A0A6J1LWM6"/>
<feature type="transmembrane region" description="Helical" evidence="5">
    <location>
        <begin position="488"/>
        <end position="508"/>
    </location>
</feature>
<feature type="signal peptide" evidence="6">
    <location>
        <begin position="1"/>
        <end position="19"/>
    </location>
</feature>
<dbReference type="InterPro" id="IPR046338">
    <property type="entry name" value="GAIN_dom_sf"/>
</dbReference>
<dbReference type="GO" id="GO:0007166">
    <property type="term" value="P:cell surface receptor signaling pathway"/>
    <property type="evidence" value="ECO:0007669"/>
    <property type="project" value="InterPro"/>
</dbReference>
<evidence type="ECO:0000259" key="7">
    <source>
        <dbReference type="PROSITE" id="PS50261"/>
    </source>
</evidence>
<dbReference type="OMA" id="CYPAGAG"/>
<dbReference type="GO" id="GO:0016020">
    <property type="term" value="C:membrane"/>
    <property type="evidence" value="ECO:0007669"/>
    <property type="project" value="UniProtKB-SubCell"/>
</dbReference>
<dbReference type="Pfam" id="PF00002">
    <property type="entry name" value="7tm_2"/>
    <property type="match status" value="1"/>
</dbReference>
<dbReference type="GO" id="GO:0004930">
    <property type="term" value="F:G protein-coupled receptor activity"/>
    <property type="evidence" value="ECO:0007669"/>
    <property type="project" value="InterPro"/>
</dbReference>
<dbReference type="PROSITE" id="PS50261">
    <property type="entry name" value="G_PROTEIN_RECEP_F2_4"/>
    <property type="match status" value="1"/>
</dbReference>
<proteinExistence type="predicted"/>
<gene>
    <name evidence="9" type="primary">LOC111599486</name>
</gene>
<feature type="transmembrane region" description="Helical" evidence="5">
    <location>
        <begin position="456"/>
        <end position="476"/>
    </location>
</feature>